<dbReference type="EMBL" id="BK016202">
    <property type="protein sequence ID" value="DAG02057.1"/>
    <property type="molecule type" value="Genomic_DNA"/>
</dbReference>
<reference evidence="1" key="1">
    <citation type="journal article" date="2021" name="Proc. Natl. Acad. Sci. U.S.A.">
        <title>A Catalog of Tens of Thousands of Viruses from Human Metagenomes Reveals Hidden Associations with Chronic Diseases.</title>
        <authorList>
            <person name="Tisza M.J."/>
            <person name="Buck C.B."/>
        </authorList>
    </citation>
    <scope>NUCLEOTIDE SEQUENCE</scope>
    <source>
        <strain evidence="1">Ctg4a4</strain>
    </source>
</reference>
<evidence type="ECO:0000313" key="1">
    <source>
        <dbReference type="EMBL" id="DAG02057.1"/>
    </source>
</evidence>
<proteinExistence type="predicted"/>
<name>A0A8S5V5M7_9CAUD</name>
<protein>
    <submittedName>
        <fullName evidence="1">Extended EGL-27 and MTA1 homology domain</fullName>
    </submittedName>
</protein>
<sequence length="34" mass="3942">MDILDILLHTYDSECWVNVGGNHSFLVIEPLRKL</sequence>
<accession>A0A8S5V5M7</accession>
<organism evidence="1">
    <name type="scientific">Siphoviridae sp. ctg4a4</name>
    <dbReference type="NCBI Taxonomy" id="2825602"/>
    <lineage>
        <taxon>Viruses</taxon>
        <taxon>Duplodnaviria</taxon>
        <taxon>Heunggongvirae</taxon>
        <taxon>Uroviricota</taxon>
        <taxon>Caudoviricetes</taxon>
    </lineage>
</organism>